<dbReference type="InterPro" id="IPR036966">
    <property type="entry name" value="CBM3_sf"/>
</dbReference>
<evidence type="ECO:0000256" key="5">
    <source>
        <dbReference type="ARBA" id="ARBA00023136"/>
    </source>
</evidence>
<dbReference type="Pfam" id="PF00942">
    <property type="entry name" value="CBM_3"/>
    <property type="match status" value="1"/>
</dbReference>
<dbReference type="InterPro" id="IPR001956">
    <property type="entry name" value="CBM3"/>
</dbReference>
<dbReference type="Proteomes" id="UP000223596">
    <property type="component" value="Unassembled WGS sequence"/>
</dbReference>
<dbReference type="GO" id="GO:0030248">
    <property type="term" value="F:cellulose binding"/>
    <property type="evidence" value="ECO:0007669"/>
    <property type="project" value="InterPro"/>
</dbReference>
<feature type="coiled-coil region" evidence="6">
    <location>
        <begin position="161"/>
        <end position="192"/>
    </location>
</feature>
<dbReference type="Gene3D" id="2.60.40.710">
    <property type="entry name" value="Endoglucanase-like"/>
    <property type="match status" value="1"/>
</dbReference>
<dbReference type="EMBL" id="PDBW01000001">
    <property type="protein sequence ID" value="PFH03463.1"/>
    <property type="molecule type" value="Genomic_DNA"/>
</dbReference>
<comment type="caution">
    <text evidence="11">The sequence shown here is derived from an EMBL/GenBank/DDBJ whole genome shotgun (WGS) entry which is preliminary data.</text>
</comment>
<proteinExistence type="predicted"/>
<feature type="region of interest" description="Disordered" evidence="7">
    <location>
        <begin position="265"/>
        <end position="336"/>
    </location>
</feature>
<dbReference type="GO" id="GO:0005975">
    <property type="term" value="P:carbohydrate metabolic process"/>
    <property type="evidence" value="ECO:0007669"/>
    <property type="project" value="InterPro"/>
</dbReference>
<dbReference type="PROSITE" id="PS51849">
    <property type="entry name" value="RSGI_N"/>
    <property type="match status" value="1"/>
</dbReference>
<keyword evidence="4 8" id="KW-1133">Transmembrane helix</keyword>
<keyword evidence="5 8" id="KW-0472">Membrane</keyword>
<name>A0AB36TI09_ACETH</name>
<keyword evidence="6" id="KW-0175">Coiled coil</keyword>
<keyword evidence="3 8" id="KW-0812">Transmembrane</keyword>
<evidence type="ECO:0000256" key="4">
    <source>
        <dbReference type="ARBA" id="ARBA00022989"/>
    </source>
</evidence>
<evidence type="ECO:0000259" key="10">
    <source>
        <dbReference type="PROSITE" id="PS51849"/>
    </source>
</evidence>
<evidence type="ECO:0000259" key="9">
    <source>
        <dbReference type="PROSITE" id="PS51172"/>
    </source>
</evidence>
<feature type="compositionally biased region" description="Polar residues" evidence="7">
    <location>
        <begin position="322"/>
        <end position="333"/>
    </location>
</feature>
<evidence type="ECO:0000313" key="12">
    <source>
        <dbReference type="Proteomes" id="UP000223596"/>
    </source>
</evidence>
<evidence type="ECO:0000256" key="7">
    <source>
        <dbReference type="SAM" id="MobiDB-lite"/>
    </source>
</evidence>
<dbReference type="SUPFAM" id="SSF49384">
    <property type="entry name" value="Carbohydrate-binding domain"/>
    <property type="match status" value="1"/>
</dbReference>
<dbReference type="GeneID" id="35803447"/>
<accession>A0AB36TI09</accession>
<reference evidence="11 12" key="1">
    <citation type="submission" date="2017-09" db="EMBL/GenBank/DDBJ databases">
        <title>Evaluation of Pacific Biosciences Sequencing Technology to Finishing C. thermocellum Genome Sequences.</title>
        <authorList>
            <person name="Brown S."/>
        </authorList>
    </citation>
    <scope>NUCLEOTIDE SEQUENCE [LARGE SCALE GENOMIC DNA]</scope>
    <source>
        <strain evidence="11 12">AD2</strain>
    </source>
</reference>
<dbReference type="GO" id="GO:0005886">
    <property type="term" value="C:plasma membrane"/>
    <property type="evidence" value="ECO:0007669"/>
    <property type="project" value="UniProtKB-SubCell"/>
</dbReference>
<dbReference type="SMR" id="A0AB36TI09"/>
<evidence type="ECO:0000313" key="11">
    <source>
        <dbReference type="EMBL" id="PFH03463.1"/>
    </source>
</evidence>
<feature type="compositionally biased region" description="Polar residues" evidence="7">
    <location>
        <begin position="268"/>
        <end position="291"/>
    </location>
</feature>
<dbReference type="AlphaFoldDB" id="A0AB36TI09"/>
<feature type="domain" description="RsgI N-terminal anti-sigma" evidence="10">
    <location>
        <begin position="3"/>
        <end position="50"/>
    </location>
</feature>
<evidence type="ECO:0000256" key="2">
    <source>
        <dbReference type="ARBA" id="ARBA00022475"/>
    </source>
</evidence>
<feature type="domain" description="CBM3" evidence="9">
    <location>
        <begin position="336"/>
        <end position="486"/>
    </location>
</feature>
<evidence type="ECO:0000256" key="6">
    <source>
        <dbReference type="SAM" id="Coils"/>
    </source>
</evidence>
<gene>
    <name evidence="11" type="ORF">M972_112274</name>
</gene>
<dbReference type="SMART" id="SM01067">
    <property type="entry name" value="CBM_3"/>
    <property type="match status" value="1"/>
</dbReference>
<sequence>MNRLGIIYEIQGMKAVVLTSEGEFLIIRRRKDMKVGQQVSFENEDIYNVRGKRFLYVAAAVSSVAAVLVVMFLYFQSAFLSNTDNIYGYICVDINPSVELVIDETCRVLEVRPQNKDGEQLISGLELLDKNVEDVVYELINRSISFGFVKADDNRKIVLISGALNDKRNELKTKKENDEAELTELLDNIKARVDRIDNIKVRTITATSRERKDALKYGLSMGKYCLYLEAQELNGSITIDEVHDMSISDMIEKLEQMKLALKDEASPKLQTTPTLGGETAQISPESMQHSTVPGLPETPSSSEKTIAPTLHGTPGVPDEKTLQPSTPTESSEYVQDGTKGLKIQYYSRKPHDSAGIDFSFRMFNTGNEAIDLKDVKVRYYFKEDVSIDEMNWAVYFYSLGSEKDVQCRFYELPGKKEANKYLEITFKSGTLSPNDVMYITGEFYKNDWTKFEQRDDYSYNPADSYSDWKRMTAYISNKLVWGIEPN</sequence>
<comment type="subcellular location">
    <subcellularLocation>
        <location evidence="1">Cell membrane</location>
        <topology evidence="1">Single-pass membrane protein</topology>
    </subcellularLocation>
</comment>
<dbReference type="PROSITE" id="PS51172">
    <property type="entry name" value="CBM3"/>
    <property type="match status" value="1"/>
</dbReference>
<evidence type="ECO:0000256" key="1">
    <source>
        <dbReference type="ARBA" id="ARBA00004162"/>
    </source>
</evidence>
<organism evidence="11 12">
    <name type="scientific">Acetivibrio thermocellus AD2</name>
    <dbReference type="NCBI Taxonomy" id="1138384"/>
    <lineage>
        <taxon>Bacteria</taxon>
        <taxon>Bacillati</taxon>
        <taxon>Bacillota</taxon>
        <taxon>Clostridia</taxon>
        <taxon>Eubacteriales</taxon>
        <taxon>Oscillospiraceae</taxon>
        <taxon>Acetivibrio</taxon>
    </lineage>
</organism>
<evidence type="ECO:0000256" key="3">
    <source>
        <dbReference type="ARBA" id="ARBA00022692"/>
    </source>
</evidence>
<protein>
    <submittedName>
        <fullName evidence="11">Cellulose binding domain-containing protein</fullName>
    </submittedName>
</protein>
<feature type="transmembrane region" description="Helical" evidence="8">
    <location>
        <begin position="54"/>
        <end position="75"/>
    </location>
</feature>
<evidence type="ECO:0000256" key="8">
    <source>
        <dbReference type="SAM" id="Phobius"/>
    </source>
</evidence>
<dbReference type="InterPro" id="IPR024449">
    <property type="entry name" value="Anti-sigma_RsgI_N"/>
</dbReference>
<dbReference type="Pfam" id="PF23750">
    <property type="entry name" value="RsgI_M"/>
    <property type="match status" value="1"/>
</dbReference>
<dbReference type="RefSeq" id="WP_003518401.1">
    <property type="nucleotide sequence ID" value="NZ_CP013828.1"/>
</dbReference>
<dbReference type="InterPro" id="IPR008965">
    <property type="entry name" value="CBM2/CBM3_carb-bd_dom_sf"/>
</dbReference>
<dbReference type="InterPro" id="IPR055431">
    <property type="entry name" value="RsgI_M"/>
</dbReference>
<keyword evidence="2" id="KW-1003">Cell membrane</keyword>
<dbReference type="Pfam" id="PF12791">
    <property type="entry name" value="RsgI_N"/>
    <property type="match status" value="1"/>
</dbReference>